<evidence type="ECO:0000313" key="1">
    <source>
        <dbReference type="EMBL" id="GES77760.1"/>
    </source>
</evidence>
<comment type="caution">
    <text evidence="1">The sequence shown here is derived from an EMBL/GenBank/DDBJ whole genome shotgun (WGS) entry which is preliminary data.</text>
</comment>
<accession>A0A8H3L1R8</accession>
<protein>
    <recommendedName>
        <fullName evidence="3">F-box domain-containing protein</fullName>
    </recommendedName>
</protein>
<sequence length="294" mass="33719">MTTALPNELLLKFFNYVLLDNNYNFLWRIRRTCRKWSILIPVVISDRINGRFGNDLKFELRMEFAHKSIYFHSKFETFENICTFRLFNSSSSSPSSSSSIAEEELMRNPGDTCCAIHLEMFVKQLPTSLPFGWRTKEYIPTILLPGENPCDIKQARFGMGMILGYKLSPCTNILAEDVFKFRVDDDNNNNNNAVNVVNISGVKERREGNNILSSNPNDDDTLHMSVGPSNGVELIYLNIPRKVMLELMDALDILAVSDRVSPGGRFSFTGKFYKFKKYEDVIGNPYQRRSLIMS</sequence>
<dbReference type="EMBL" id="BLAL01000034">
    <property type="protein sequence ID" value="GES77760.1"/>
    <property type="molecule type" value="Genomic_DNA"/>
</dbReference>
<proteinExistence type="predicted"/>
<dbReference type="Proteomes" id="UP000615446">
    <property type="component" value="Unassembled WGS sequence"/>
</dbReference>
<evidence type="ECO:0008006" key="3">
    <source>
        <dbReference type="Google" id="ProtNLM"/>
    </source>
</evidence>
<dbReference type="OrthoDB" id="2337354at2759"/>
<dbReference type="AlphaFoldDB" id="A0A8H3L1R8"/>
<gene>
    <name evidence="1" type="ORF">RCL2_000509700</name>
</gene>
<name>A0A8H3L1R8_9GLOM</name>
<organism evidence="1 2">
    <name type="scientific">Rhizophagus clarus</name>
    <dbReference type="NCBI Taxonomy" id="94130"/>
    <lineage>
        <taxon>Eukaryota</taxon>
        <taxon>Fungi</taxon>
        <taxon>Fungi incertae sedis</taxon>
        <taxon>Mucoromycota</taxon>
        <taxon>Glomeromycotina</taxon>
        <taxon>Glomeromycetes</taxon>
        <taxon>Glomerales</taxon>
        <taxon>Glomeraceae</taxon>
        <taxon>Rhizophagus</taxon>
    </lineage>
</organism>
<reference evidence="1" key="1">
    <citation type="submission" date="2019-10" db="EMBL/GenBank/DDBJ databases">
        <title>Conservation and host-specific expression of non-tandemly repeated heterogenous ribosome RNA gene in arbuscular mycorrhizal fungi.</title>
        <authorList>
            <person name="Maeda T."/>
            <person name="Kobayashi Y."/>
            <person name="Nakagawa T."/>
            <person name="Ezawa T."/>
            <person name="Yamaguchi K."/>
            <person name="Bino T."/>
            <person name="Nishimoto Y."/>
            <person name="Shigenobu S."/>
            <person name="Kawaguchi M."/>
        </authorList>
    </citation>
    <scope>NUCLEOTIDE SEQUENCE</scope>
    <source>
        <strain evidence="1">HR1</strain>
    </source>
</reference>
<evidence type="ECO:0000313" key="2">
    <source>
        <dbReference type="Proteomes" id="UP000615446"/>
    </source>
</evidence>